<evidence type="ECO:0000313" key="2">
    <source>
        <dbReference type="EMBL" id="CAG5052734.1"/>
    </source>
</evidence>
<accession>A0A8S3Y348</accession>
<sequence>MHSETILCTQVVQEIFGPAYTAQITINFIALMTIMMQMMASERTLINALGIVSTASAVLGTTGVLMCSAGDITIERPVVLKAYNIIELSYASFLSVSIPLY</sequence>
<reference evidence="2" key="1">
    <citation type="submission" date="2021-04" db="EMBL/GenBank/DDBJ databases">
        <authorList>
            <person name="Tunstrom K."/>
        </authorList>
    </citation>
    <scope>NUCLEOTIDE SEQUENCE</scope>
</reference>
<proteinExistence type="predicted"/>
<dbReference type="AlphaFoldDB" id="A0A8S3Y348"/>
<feature type="transmembrane region" description="Helical" evidence="1">
    <location>
        <begin position="45"/>
        <end position="66"/>
    </location>
</feature>
<evidence type="ECO:0000313" key="3">
    <source>
        <dbReference type="Proteomes" id="UP000691718"/>
    </source>
</evidence>
<evidence type="ECO:0000256" key="1">
    <source>
        <dbReference type="SAM" id="Phobius"/>
    </source>
</evidence>
<keyword evidence="1" id="KW-0812">Transmembrane</keyword>
<name>A0A8S3Y348_PARAO</name>
<feature type="transmembrane region" description="Helical" evidence="1">
    <location>
        <begin position="20"/>
        <end position="38"/>
    </location>
</feature>
<dbReference type="OrthoDB" id="7476568at2759"/>
<dbReference type="Proteomes" id="UP000691718">
    <property type="component" value="Unassembled WGS sequence"/>
</dbReference>
<keyword evidence="3" id="KW-1185">Reference proteome</keyword>
<protein>
    <submittedName>
        <fullName evidence="2">(apollo) hypothetical protein</fullName>
    </submittedName>
</protein>
<keyword evidence="1" id="KW-0472">Membrane</keyword>
<comment type="caution">
    <text evidence="2">The sequence shown here is derived from an EMBL/GenBank/DDBJ whole genome shotgun (WGS) entry which is preliminary data.</text>
</comment>
<keyword evidence="1" id="KW-1133">Transmembrane helix</keyword>
<dbReference type="EMBL" id="CAJQZP010001531">
    <property type="protein sequence ID" value="CAG5052734.1"/>
    <property type="molecule type" value="Genomic_DNA"/>
</dbReference>
<gene>
    <name evidence="2" type="ORF">PAPOLLO_LOCUS25463</name>
</gene>
<organism evidence="2 3">
    <name type="scientific">Parnassius apollo</name>
    <name type="common">Apollo butterfly</name>
    <name type="synonym">Papilio apollo</name>
    <dbReference type="NCBI Taxonomy" id="110799"/>
    <lineage>
        <taxon>Eukaryota</taxon>
        <taxon>Metazoa</taxon>
        <taxon>Ecdysozoa</taxon>
        <taxon>Arthropoda</taxon>
        <taxon>Hexapoda</taxon>
        <taxon>Insecta</taxon>
        <taxon>Pterygota</taxon>
        <taxon>Neoptera</taxon>
        <taxon>Endopterygota</taxon>
        <taxon>Lepidoptera</taxon>
        <taxon>Glossata</taxon>
        <taxon>Ditrysia</taxon>
        <taxon>Papilionoidea</taxon>
        <taxon>Papilionidae</taxon>
        <taxon>Parnassiinae</taxon>
        <taxon>Parnassini</taxon>
        <taxon>Parnassius</taxon>
        <taxon>Parnassius</taxon>
    </lineage>
</organism>